<dbReference type="SUPFAM" id="SSF53474">
    <property type="entry name" value="alpha/beta-Hydrolases"/>
    <property type="match status" value="1"/>
</dbReference>
<keyword evidence="3" id="KW-1185">Reference proteome</keyword>
<reference evidence="2 3" key="1">
    <citation type="submission" date="2023-01" db="EMBL/GenBank/DDBJ databases">
        <title>Novel diversity within Roseofilum (Cyanobacteria; Desertifilaceae) from marine benthic mats with descriptions of four novel species.</title>
        <authorList>
            <person name="Wang Y."/>
            <person name="Berthold D.E."/>
            <person name="Hu J."/>
            <person name="Lefler F.W."/>
            <person name="Laughinghouse H.D. IV."/>
        </authorList>
    </citation>
    <scope>NUCLEOTIDE SEQUENCE [LARGE SCALE GENOMIC DNA]</scope>
    <source>
        <strain evidence="2 3">BLCC-M114</strain>
    </source>
</reference>
<dbReference type="EMBL" id="JAQOSO010000087">
    <property type="protein sequence ID" value="MDJ1175691.1"/>
    <property type="molecule type" value="Genomic_DNA"/>
</dbReference>
<protein>
    <submittedName>
        <fullName evidence="2">Alpha/beta fold hydrolase</fullName>
    </submittedName>
</protein>
<dbReference type="InterPro" id="IPR022742">
    <property type="entry name" value="Hydrolase_4"/>
</dbReference>
<dbReference type="PANTHER" id="PTHR12277:SF81">
    <property type="entry name" value="PROTEIN ABHD13"/>
    <property type="match status" value="1"/>
</dbReference>
<accession>A0ABT7B953</accession>
<sequence length="295" mass="33696">MLMALFHQGLWIFLAGLAIAYGTLCWYFWATQTRLIFFPVEEITRTPADIGLDYEDIWVESVEPGVKLHSWWIPNERSDRVLLYLHGNADNIGANAYHSGRFYHLGFSVFLFDYRGYGQSQGEFPTEKQVYDDTQTIWQYLVKERGIAPEQIVVYGHSLGGAIGIELATKHPEISHLIIEGSFTSLRRMGDYRYPLLNILPIDLLLQNQFNSLAKAPHLKMPTLFIHGLQDTAVPSFMSEELFAAAPEPKKLWLFPPGDHSTVAPLAGEEYFKTIREFVEMPAFPIPSHYLSPKK</sequence>
<evidence type="ECO:0000313" key="3">
    <source>
        <dbReference type="Proteomes" id="UP001235849"/>
    </source>
</evidence>
<comment type="caution">
    <text evidence="2">The sequence shown here is derived from an EMBL/GenBank/DDBJ whole genome shotgun (WGS) entry which is preliminary data.</text>
</comment>
<dbReference type="Pfam" id="PF12146">
    <property type="entry name" value="Hydrolase_4"/>
    <property type="match status" value="1"/>
</dbReference>
<feature type="domain" description="Serine aminopeptidase S33" evidence="1">
    <location>
        <begin position="78"/>
        <end position="187"/>
    </location>
</feature>
<organism evidence="2 3">
    <name type="scientific">Roseofilum capinflatum BLCC-M114</name>
    <dbReference type="NCBI Taxonomy" id="3022440"/>
    <lineage>
        <taxon>Bacteria</taxon>
        <taxon>Bacillati</taxon>
        <taxon>Cyanobacteriota</taxon>
        <taxon>Cyanophyceae</taxon>
        <taxon>Desertifilales</taxon>
        <taxon>Desertifilaceae</taxon>
        <taxon>Roseofilum</taxon>
        <taxon>Roseofilum capinflatum</taxon>
    </lineage>
</organism>
<dbReference type="PANTHER" id="PTHR12277">
    <property type="entry name" value="ALPHA/BETA HYDROLASE DOMAIN-CONTAINING PROTEIN"/>
    <property type="match status" value="1"/>
</dbReference>
<gene>
    <name evidence="2" type="ORF">PMG25_16500</name>
</gene>
<keyword evidence="2" id="KW-0378">Hydrolase</keyword>
<dbReference type="InterPro" id="IPR029058">
    <property type="entry name" value="AB_hydrolase_fold"/>
</dbReference>
<dbReference type="Proteomes" id="UP001235849">
    <property type="component" value="Unassembled WGS sequence"/>
</dbReference>
<proteinExistence type="predicted"/>
<dbReference type="RefSeq" id="WP_283767990.1">
    <property type="nucleotide sequence ID" value="NZ_JAQOSO010000087.1"/>
</dbReference>
<dbReference type="GO" id="GO:0016787">
    <property type="term" value="F:hydrolase activity"/>
    <property type="evidence" value="ECO:0007669"/>
    <property type="project" value="UniProtKB-KW"/>
</dbReference>
<name>A0ABT7B953_9CYAN</name>
<evidence type="ECO:0000259" key="1">
    <source>
        <dbReference type="Pfam" id="PF12146"/>
    </source>
</evidence>
<dbReference type="Gene3D" id="3.40.50.1820">
    <property type="entry name" value="alpha/beta hydrolase"/>
    <property type="match status" value="1"/>
</dbReference>
<evidence type="ECO:0000313" key="2">
    <source>
        <dbReference type="EMBL" id="MDJ1175691.1"/>
    </source>
</evidence>